<sequence>MPPKKGNNRLHELCTQVKSGTSIVDVKKRTFVVGNQFAVGGFGRIHTCKEAGTSKELVIKLEPAGNGPLFTEVNVFQRILRAELIENFKAKNKIRWLGVPHVIANGIFDYGTERMRYLIIPKYAVSLESIRESAKGGKFSSEVCLQIAQCIIDALEYIHDLDYTHADIKAANILLERANDFSSAVLVDYGLARKSNTNEDKPDKKRAHNGTAIFTSRDAHRGCQPSYRGDLEILAYNLIFWASGKLPWLALEATPQKVFEAKQKFFADLPDSLSSLTKGASCEELVKVLLEVSNKTSYTAKVDYKLIKKTFVRTSSKLATPKRSSRAVKSRRKAELPIEKTVAKKKAAVKRKSEEDVENVQTTPPKSRREVVPGLSNFPARKTPQRKVAVAKKVEKKYKRLSMGRVVLKPSSSLQVFEEQISPGGNTKKSEKPQTSSTPSADSPATKARIATLKKAPGVQNFPRGRRSIAVRQVALRNAAVRKAEPEFAA</sequence>
<keyword evidence="5" id="KW-1185">Reference proteome</keyword>
<dbReference type="InterPro" id="IPR050235">
    <property type="entry name" value="CK1_Ser-Thr_kinase"/>
</dbReference>
<evidence type="ECO:0000256" key="1">
    <source>
        <dbReference type="ARBA" id="ARBA00012513"/>
    </source>
</evidence>
<feature type="region of interest" description="Disordered" evidence="2">
    <location>
        <begin position="418"/>
        <end position="467"/>
    </location>
</feature>
<evidence type="ECO:0000313" key="4">
    <source>
        <dbReference type="EMBL" id="CAD6187885.1"/>
    </source>
</evidence>
<name>A0A8S1GX04_9PELO</name>
<feature type="compositionally biased region" description="Low complexity" evidence="2">
    <location>
        <begin position="433"/>
        <end position="448"/>
    </location>
</feature>
<accession>A0A8S1GX04</accession>
<dbReference type="Gene3D" id="1.10.510.10">
    <property type="entry name" value="Transferase(Phosphotransferase) domain 1"/>
    <property type="match status" value="1"/>
</dbReference>
<organism evidence="4 5">
    <name type="scientific">Caenorhabditis auriculariae</name>
    <dbReference type="NCBI Taxonomy" id="2777116"/>
    <lineage>
        <taxon>Eukaryota</taxon>
        <taxon>Metazoa</taxon>
        <taxon>Ecdysozoa</taxon>
        <taxon>Nematoda</taxon>
        <taxon>Chromadorea</taxon>
        <taxon>Rhabditida</taxon>
        <taxon>Rhabditina</taxon>
        <taxon>Rhabditomorpha</taxon>
        <taxon>Rhabditoidea</taxon>
        <taxon>Rhabditidae</taxon>
        <taxon>Peloderinae</taxon>
        <taxon>Caenorhabditis</taxon>
    </lineage>
</organism>
<proteinExistence type="predicted"/>
<dbReference type="GO" id="GO:0005524">
    <property type="term" value="F:ATP binding"/>
    <property type="evidence" value="ECO:0007669"/>
    <property type="project" value="InterPro"/>
</dbReference>
<dbReference type="InterPro" id="IPR000719">
    <property type="entry name" value="Prot_kinase_dom"/>
</dbReference>
<evidence type="ECO:0000313" key="5">
    <source>
        <dbReference type="Proteomes" id="UP000835052"/>
    </source>
</evidence>
<dbReference type="SUPFAM" id="SSF56112">
    <property type="entry name" value="Protein kinase-like (PK-like)"/>
    <property type="match status" value="1"/>
</dbReference>
<dbReference type="InterPro" id="IPR011009">
    <property type="entry name" value="Kinase-like_dom_sf"/>
</dbReference>
<dbReference type="Proteomes" id="UP000835052">
    <property type="component" value="Unassembled WGS sequence"/>
</dbReference>
<dbReference type="OrthoDB" id="2687620at2759"/>
<dbReference type="InterPro" id="IPR008271">
    <property type="entry name" value="Ser/Thr_kinase_AS"/>
</dbReference>
<dbReference type="EC" id="2.7.11.1" evidence="1"/>
<dbReference type="PROSITE" id="PS00108">
    <property type="entry name" value="PROTEIN_KINASE_ST"/>
    <property type="match status" value="1"/>
</dbReference>
<protein>
    <recommendedName>
        <fullName evidence="1">non-specific serine/threonine protein kinase</fullName>
        <ecNumber evidence="1">2.7.11.1</ecNumber>
    </recommendedName>
</protein>
<dbReference type="SMART" id="SM00220">
    <property type="entry name" value="S_TKc"/>
    <property type="match status" value="1"/>
</dbReference>
<dbReference type="AlphaFoldDB" id="A0A8S1GX04"/>
<gene>
    <name evidence="4" type="ORF">CAUJ_LOCUS3804</name>
</gene>
<evidence type="ECO:0000259" key="3">
    <source>
        <dbReference type="PROSITE" id="PS50011"/>
    </source>
</evidence>
<dbReference type="GO" id="GO:0004674">
    <property type="term" value="F:protein serine/threonine kinase activity"/>
    <property type="evidence" value="ECO:0007669"/>
    <property type="project" value="UniProtKB-EC"/>
</dbReference>
<feature type="region of interest" description="Disordered" evidence="2">
    <location>
        <begin position="349"/>
        <end position="386"/>
    </location>
</feature>
<dbReference type="PROSITE" id="PS50011">
    <property type="entry name" value="PROTEIN_KINASE_DOM"/>
    <property type="match status" value="1"/>
</dbReference>
<dbReference type="PANTHER" id="PTHR11909">
    <property type="entry name" value="CASEIN KINASE-RELATED"/>
    <property type="match status" value="1"/>
</dbReference>
<dbReference type="Pfam" id="PF00069">
    <property type="entry name" value="Pkinase"/>
    <property type="match status" value="1"/>
</dbReference>
<evidence type="ECO:0000256" key="2">
    <source>
        <dbReference type="SAM" id="MobiDB-lite"/>
    </source>
</evidence>
<reference evidence="4" key="1">
    <citation type="submission" date="2020-10" db="EMBL/GenBank/DDBJ databases">
        <authorList>
            <person name="Kikuchi T."/>
        </authorList>
    </citation>
    <scope>NUCLEOTIDE SEQUENCE</scope>
    <source>
        <strain evidence="4">NKZ352</strain>
    </source>
</reference>
<feature type="domain" description="Protein kinase" evidence="3">
    <location>
        <begin position="31"/>
        <end position="312"/>
    </location>
</feature>
<dbReference type="EMBL" id="CAJGYM010000007">
    <property type="protein sequence ID" value="CAD6187885.1"/>
    <property type="molecule type" value="Genomic_DNA"/>
</dbReference>
<comment type="caution">
    <text evidence="4">The sequence shown here is derived from an EMBL/GenBank/DDBJ whole genome shotgun (WGS) entry which is preliminary data.</text>
</comment>